<dbReference type="OMA" id="ITHYCPK"/>
<dbReference type="FunFam" id="3.40.50.300:FF:000512">
    <property type="entry name" value="Rac-like GTP-binding protein 3"/>
    <property type="match status" value="1"/>
</dbReference>
<evidence type="ECO:0000256" key="6">
    <source>
        <dbReference type="ARBA" id="ARBA00023139"/>
    </source>
</evidence>
<dbReference type="CDD" id="cd04133">
    <property type="entry name" value="Rop_like"/>
    <property type="match status" value="1"/>
</dbReference>
<dbReference type="InterPro" id="IPR005225">
    <property type="entry name" value="Small_GTP-bd"/>
</dbReference>
<sequence>MASSTSRFIKCVTVGDGAIGKTSMLICYTSNKFPTDYIPTVFDNFSANVVVEGTTVNLGLWDTAGQEDYNRLRPLSYRGADVFVLAFSLVSRASYENVLKKWIPELQHFAAGVPVVLVGTKSDLREDKHYLADHHGLVPVTTAQGEELCKQIGASYYIECSSKTQQNVKAVFDAAIKVVIKPPPPPKQKEKVQKKKPQRGCLGMLFPRRLPGQS</sequence>
<evidence type="ECO:0000256" key="1">
    <source>
        <dbReference type="ARBA" id="ARBA00004370"/>
    </source>
</evidence>
<dbReference type="SMART" id="SM00175">
    <property type="entry name" value="RAB"/>
    <property type="match status" value="1"/>
</dbReference>
<proteinExistence type="inferred from homology"/>
<keyword evidence="7" id="KW-0449">Lipoprotein</keyword>
<reference evidence="9" key="1">
    <citation type="submission" date="2021-01" db="UniProtKB">
        <authorList>
            <consortium name="EnsemblPlants"/>
        </authorList>
    </citation>
    <scope>IDENTIFICATION</scope>
</reference>
<keyword evidence="5" id="KW-0472">Membrane</keyword>
<dbReference type="PANTHER" id="PTHR24072">
    <property type="entry name" value="RHO FAMILY GTPASE"/>
    <property type="match status" value="1"/>
</dbReference>
<comment type="similarity">
    <text evidence="2">Belongs to the small GTPase superfamily. Rho family.</text>
</comment>
<dbReference type="InterPro" id="IPR027417">
    <property type="entry name" value="P-loop_NTPase"/>
</dbReference>
<dbReference type="GO" id="GO:0003924">
    <property type="term" value="F:GTPase activity"/>
    <property type="evidence" value="ECO:0007669"/>
    <property type="project" value="InterPro"/>
</dbReference>
<dbReference type="PROSITE" id="PS51419">
    <property type="entry name" value="RAB"/>
    <property type="match status" value="1"/>
</dbReference>
<evidence type="ECO:0000256" key="7">
    <source>
        <dbReference type="ARBA" id="ARBA00023288"/>
    </source>
</evidence>
<dbReference type="PRINTS" id="PR00449">
    <property type="entry name" value="RASTRNSFRMNG"/>
</dbReference>
<keyword evidence="4" id="KW-0342">GTP-binding</keyword>
<dbReference type="SMART" id="SM00173">
    <property type="entry name" value="RAS"/>
    <property type="match status" value="1"/>
</dbReference>
<dbReference type="GO" id="GO:0009788">
    <property type="term" value="P:negative regulation of abscisic acid-activated signaling pathway"/>
    <property type="evidence" value="ECO:0007669"/>
    <property type="project" value="UniProtKB-ARBA"/>
</dbReference>
<feature type="region of interest" description="Disordered" evidence="8">
    <location>
        <begin position="182"/>
        <end position="214"/>
    </location>
</feature>
<accession>A0A7N0V2P8</accession>
<dbReference type="EnsemblPlants" id="Kaladp0095s0621.1.v1.1">
    <property type="protein sequence ID" value="Kaladp0095s0621.1.v1.1"/>
    <property type="gene ID" value="Kaladp0095s0621.v1.1"/>
</dbReference>
<evidence type="ECO:0000256" key="3">
    <source>
        <dbReference type="ARBA" id="ARBA00022741"/>
    </source>
</evidence>
<dbReference type="NCBIfam" id="TIGR00231">
    <property type="entry name" value="small_GTP"/>
    <property type="match status" value="1"/>
</dbReference>
<dbReference type="Pfam" id="PF00071">
    <property type="entry name" value="Ras"/>
    <property type="match status" value="1"/>
</dbReference>
<organism evidence="9 10">
    <name type="scientific">Kalanchoe fedtschenkoi</name>
    <name type="common">Lavender scallops</name>
    <name type="synonym">South American air plant</name>
    <dbReference type="NCBI Taxonomy" id="63787"/>
    <lineage>
        <taxon>Eukaryota</taxon>
        <taxon>Viridiplantae</taxon>
        <taxon>Streptophyta</taxon>
        <taxon>Embryophyta</taxon>
        <taxon>Tracheophyta</taxon>
        <taxon>Spermatophyta</taxon>
        <taxon>Magnoliopsida</taxon>
        <taxon>eudicotyledons</taxon>
        <taxon>Gunneridae</taxon>
        <taxon>Pentapetalae</taxon>
        <taxon>Saxifragales</taxon>
        <taxon>Crassulaceae</taxon>
        <taxon>Kalanchoe</taxon>
    </lineage>
</organism>
<dbReference type="GO" id="GO:0007264">
    <property type="term" value="P:small GTPase-mediated signal transduction"/>
    <property type="evidence" value="ECO:0007669"/>
    <property type="project" value="InterPro"/>
</dbReference>
<evidence type="ECO:0000313" key="10">
    <source>
        <dbReference type="Proteomes" id="UP000594263"/>
    </source>
</evidence>
<dbReference type="Proteomes" id="UP000594263">
    <property type="component" value="Unplaced"/>
</dbReference>
<dbReference type="AlphaFoldDB" id="A0A7N0V2P8"/>
<dbReference type="SMART" id="SM00174">
    <property type="entry name" value="RHO"/>
    <property type="match status" value="1"/>
</dbReference>
<keyword evidence="3" id="KW-0547">Nucleotide-binding</keyword>
<dbReference type="InterPro" id="IPR001806">
    <property type="entry name" value="Small_GTPase"/>
</dbReference>
<dbReference type="Gramene" id="Kaladp0095s0621.1.v1.1">
    <property type="protein sequence ID" value="Kaladp0095s0621.1.v1.1"/>
    <property type="gene ID" value="Kaladp0095s0621.v1.1"/>
</dbReference>
<keyword evidence="10" id="KW-1185">Reference proteome</keyword>
<keyword evidence="6" id="KW-0564">Palmitate</keyword>
<dbReference type="PROSITE" id="PS51421">
    <property type="entry name" value="RAS"/>
    <property type="match status" value="1"/>
</dbReference>
<comment type="subcellular location">
    <subcellularLocation>
        <location evidence="1">Membrane</location>
    </subcellularLocation>
</comment>
<evidence type="ECO:0000313" key="9">
    <source>
        <dbReference type="EnsemblPlants" id="Kaladp0095s0621.1.v1.1"/>
    </source>
</evidence>
<evidence type="ECO:0000256" key="2">
    <source>
        <dbReference type="ARBA" id="ARBA00010142"/>
    </source>
</evidence>
<protein>
    <submittedName>
        <fullName evidence="9">Uncharacterized protein</fullName>
    </submittedName>
</protein>
<dbReference type="Gene3D" id="3.40.50.300">
    <property type="entry name" value="P-loop containing nucleotide triphosphate hydrolases"/>
    <property type="match status" value="1"/>
</dbReference>
<dbReference type="GO" id="GO:0005525">
    <property type="term" value="F:GTP binding"/>
    <property type="evidence" value="ECO:0007669"/>
    <property type="project" value="UniProtKB-KW"/>
</dbReference>
<name>A0A7N0V2P8_KALFE</name>
<dbReference type="InterPro" id="IPR003578">
    <property type="entry name" value="Small_GTPase_Rho"/>
</dbReference>
<evidence type="ECO:0000256" key="5">
    <source>
        <dbReference type="ARBA" id="ARBA00023136"/>
    </source>
</evidence>
<dbReference type="SUPFAM" id="SSF52540">
    <property type="entry name" value="P-loop containing nucleoside triphosphate hydrolases"/>
    <property type="match status" value="1"/>
</dbReference>
<dbReference type="GO" id="GO:0005886">
    <property type="term" value="C:plasma membrane"/>
    <property type="evidence" value="ECO:0007669"/>
    <property type="project" value="UniProtKB-ARBA"/>
</dbReference>
<evidence type="ECO:0000256" key="8">
    <source>
        <dbReference type="SAM" id="MobiDB-lite"/>
    </source>
</evidence>
<evidence type="ECO:0000256" key="4">
    <source>
        <dbReference type="ARBA" id="ARBA00023134"/>
    </source>
</evidence>
<dbReference type="PROSITE" id="PS51420">
    <property type="entry name" value="RHO"/>
    <property type="match status" value="1"/>
</dbReference>